<dbReference type="AlphaFoldDB" id="A0A8S1PW86"/>
<keyword evidence="7" id="KW-1133">Transmembrane helix</keyword>
<feature type="transmembrane region" description="Helical" evidence="7">
    <location>
        <begin position="230"/>
        <end position="251"/>
    </location>
</feature>
<keyword evidence="2" id="KW-0479">Metal-binding</keyword>
<evidence type="ECO:0000256" key="7">
    <source>
        <dbReference type="SAM" id="Phobius"/>
    </source>
</evidence>
<dbReference type="Pfam" id="PF22191">
    <property type="entry name" value="IBR_1"/>
    <property type="match status" value="1"/>
</dbReference>
<dbReference type="CDD" id="cd20336">
    <property type="entry name" value="Rcat_RBR"/>
    <property type="match status" value="1"/>
</dbReference>
<keyword evidence="7" id="KW-0812">Transmembrane</keyword>
<keyword evidence="7" id="KW-0472">Membrane</keyword>
<evidence type="ECO:0000256" key="6">
    <source>
        <dbReference type="ARBA" id="ARBA00022833"/>
    </source>
</evidence>
<dbReference type="Proteomes" id="UP000688137">
    <property type="component" value="Unassembled WGS sequence"/>
</dbReference>
<feature type="transmembrane region" description="Helical" evidence="7">
    <location>
        <begin position="327"/>
        <end position="351"/>
    </location>
</feature>
<keyword evidence="3" id="KW-0677">Repeat</keyword>
<dbReference type="GO" id="GO:0004842">
    <property type="term" value="F:ubiquitin-protein transferase activity"/>
    <property type="evidence" value="ECO:0007669"/>
    <property type="project" value="InterPro"/>
</dbReference>
<keyword evidence="4" id="KW-0863">Zinc-finger</keyword>
<evidence type="ECO:0000256" key="5">
    <source>
        <dbReference type="ARBA" id="ARBA00022786"/>
    </source>
</evidence>
<evidence type="ECO:0000256" key="3">
    <source>
        <dbReference type="ARBA" id="ARBA00022737"/>
    </source>
</evidence>
<evidence type="ECO:0000256" key="4">
    <source>
        <dbReference type="ARBA" id="ARBA00022771"/>
    </source>
</evidence>
<feature type="transmembrane region" description="Helical" evidence="7">
    <location>
        <begin position="302"/>
        <end position="320"/>
    </location>
</feature>
<evidence type="ECO:0000259" key="8">
    <source>
        <dbReference type="PROSITE" id="PS51873"/>
    </source>
</evidence>
<dbReference type="GO" id="GO:0016567">
    <property type="term" value="P:protein ubiquitination"/>
    <property type="evidence" value="ECO:0007669"/>
    <property type="project" value="InterPro"/>
</dbReference>
<dbReference type="InterPro" id="IPR044066">
    <property type="entry name" value="TRIAD_supradom"/>
</dbReference>
<dbReference type="OMA" id="YTFQTEY"/>
<feature type="domain" description="RING-type" evidence="8">
    <location>
        <begin position="1"/>
        <end position="199"/>
    </location>
</feature>
<dbReference type="PROSITE" id="PS51873">
    <property type="entry name" value="TRIAD"/>
    <property type="match status" value="1"/>
</dbReference>
<name>A0A8S1PW86_PARPR</name>
<dbReference type="PANTHER" id="PTHR11685">
    <property type="entry name" value="RBR FAMILY RING FINGER AND IBR DOMAIN-CONTAINING"/>
    <property type="match status" value="1"/>
</dbReference>
<dbReference type="GO" id="GO:0008270">
    <property type="term" value="F:zinc ion binding"/>
    <property type="evidence" value="ECO:0007669"/>
    <property type="project" value="UniProtKB-KW"/>
</dbReference>
<keyword evidence="10" id="KW-1185">Reference proteome</keyword>
<proteinExistence type="predicted"/>
<organism evidence="9 10">
    <name type="scientific">Paramecium primaurelia</name>
    <dbReference type="NCBI Taxonomy" id="5886"/>
    <lineage>
        <taxon>Eukaryota</taxon>
        <taxon>Sar</taxon>
        <taxon>Alveolata</taxon>
        <taxon>Ciliophora</taxon>
        <taxon>Intramacronucleata</taxon>
        <taxon>Oligohymenophorea</taxon>
        <taxon>Peniculida</taxon>
        <taxon>Parameciidae</taxon>
        <taxon>Paramecium</taxon>
    </lineage>
</organism>
<reference evidence="9" key="1">
    <citation type="submission" date="2021-01" db="EMBL/GenBank/DDBJ databases">
        <authorList>
            <consortium name="Genoscope - CEA"/>
            <person name="William W."/>
        </authorList>
    </citation>
    <scope>NUCLEOTIDE SEQUENCE</scope>
</reference>
<gene>
    <name evidence="9" type="ORF">PPRIM_AZ9-3.1.T1320005</name>
</gene>
<sequence>MYNCIICTQETDFSSKCDCHFCLFCLLNWFDEKNRDKPVEILQCPNQGCNYTYTRNEILSFCSLQPYEKMIQEILLKEYLKNQDIRPCPNGKCKYFGYIELDNKCDEELECFECGMKWRDFALASYTFQTEYMIKNIFGIIREFCYCFITTNECPNCGILIQRNGGCKHITCKACAHQFCWYCKQQWGRHKESQCFSSEAISIGLLLTFPINILHQFGIFYYFLYVFYPLLLLLELLIMNVLVIGTGYGTFSLVKSIIDLKNNRRGICSNLLAFGGSILLLIIEYLIFWFSSVFLDITFQKAFIGILIELSIAILFIGYLNRVSLKWILIPLLAIFLLYFFGFNGFIVLIWQIPVLTGSRNFLSQVGFNALAIVYQNYLAQFQYIQYWVLHIFNIKQITTKVTQYLWELHFSKLHLKLKTILFGRTIYFKSKSKLVRQKRLNHLDEIRKF</sequence>
<dbReference type="EMBL" id="CAJJDM010000135">
    <property type="protein sequence ID" value="CAD8106833.1"/>
    <property type="molecule type" value="Genomic_DNA"/>
</dbReference>
<feature type="transmembrane region" description="Helical" evidence="7">
    <location>
        <begin position="271"/>
        <end position="290"/>
    </location>
</feature>
<accession>A0A8S1PW86</accession>
<evidence type="ECO:0000313" key="10">
    <source>
        <dbReference type="Proteomes" id="UP000688137"/>
    </source>
</evidence>
<comment type="caution">
    <text evidence="9">The sequence shown here is derived from an EMBL/GenBank/DDBJ whole genome shotgun (WGS) entry which is preliminary data.</text>
</comment>
<keyword evidence="5" id="KW-0833">Ubl conjugation pathway</keyword>
<dbReference type="InterPro" id="IPR031127">
    <property type="entry name" value="E3_UB_ligase_RBR"/>
</dbReference>
<evidence type="ECO:0000256" key="2">
    <source>
        <dbReference type="ARBA" id="ARBA00022723"/>
    </source>
</evidence>
<keyword evidence="1" id="KW-0808">Transferase</keyword>
<evidence type="ECO:0000313" key="9">
    <source>
        <dbReference type="EMBL" id="CAD8106833.1"/>
    </source>
</evidence>
<evidence type="ECO:0000256" key="1">
    <source>
        <dbReference type="ARBA" id="ARBA00022679"/>
    </source>
</evidence>
<feature type="transmembrane region" description="Helical" evidence="7">
    <location>
        <begin position="200"/>
        <end position="224"/>
    </location>
</feature>
<keyword evidence="6" id="KW-0862">Zinc</keyword>
<protein>
    <recommendedName>
        <fullName evidence="8">RING-type domain-containing protein</fullName>
    </recommendedName>
</protein>